<keyword evidence="2" id="KW-0472">Membrane</keyword>
<dbReference type="EMBL" id="VSRR010001321">
    <property type="protein sequence ID" value="MPC24350.1"/>
    <property type="molecule type" value="Genomic_DNA"/>
</dbReference>
<dbReference type="OrthoDB" id="1666796at2759"/>
<organism evidence="2 3">
    <name type="scientific">Portunus trituberculatus</name>
    <name type="common">Swimming crab</name>
    <name type="synonym">Neptunus trituberculatus</name>
    <dbReference type="NCBI Taxonomy" id="210409"/>
    <lineage>
        <taxon>Eukaryota</taxon>
        <taxon>Metazoa</taxon>
        <taxon>Ecdysozoa</taxon>
        <taxon>Arthropoda</taxon>
        <taxon>Crustacea</taxon>
        <taxon>Multicrustacea</taxon>
        <taxon>Malacostraca</taxon>
        <taxon>Eumalacostraca</taxon>
        <taxon>Eucarida</taxon>
        <taxon>Decapoda</taxon>
        <taxon>Pleocyemata</taxon>
        <taxon>Brachyura</taxon>
        <taxon>Eubrachyura</taxon>
        <taxon>Portunoidea</taxon>
        <taxon>Portunidae</taxon>
        <taxon>Portuninae</taxon>
        <taxon>Portunus</taxon>
    </lineage>
</organism>
<evidence type="ECO:0000256" key="1">
    <source>
        <dbReference type="SAM" id="SignalP"/>
    </source>
</evidence>
<reference evidence="2 3" key="1">
    <citation type="submission" date="2019-05" db="EMBL/GenBank/DDBJ databases">
        <title>Another draft genome of Portunus trituberculatus and its Hox gene families provides insights of decapod evolution.</title>
        <authorList>
            <person name="Jeong J.-H."/>
            <person name="Song I."/>
            <person name="Kim S."/>
            <person name="Choi T."/>
            <person name="Kim D."/>
            <person name="Ryu S."/>
            <person name="Kim W."/>
        </authorList>
    </citation>
    <scope>NUCLEOTIDE SEQUENCE [LARGE SCALE GENOMIC DNA]</scope>
    <source>
        <tissue evidence="2">Muscle</tissue>
    </source>
</reference>
<keyword evidence="1" id="KW-0732">Signal</keyword>
<protein>
    <submittedName>
        <fullName evidence="2">Transmembrane 9 superfamily member 2</fullName>
    </submittedName>
</protein>
<evidence type="ECO:0000313" key="3">
    <source>
        <dbReference type="Proteomes" id="UP000324222"/>
    </source>
</evidence>
<sequence>MYPVVVAVLVLVVSAQGFYLPGLAPVNYCQKGMFEESKCQTAVPLFVNRLNSEESIIPYEYSQ</sequence>
<proteinExistence type="predicted"/>
<comment type="caution">
    <text evidence="2">The sequence shown here is derived from an EMBL/GenBank/DDBJ whole genome shotgun (WGS) entry which is preliminary data.</text>
</comment>
<dbReference type="Proteomes" id="UP000324222">
    <property type="component" value="Unassembled WGS sequence"/>
</dbReference>
<name>A0A5B7DSF5_PORTR</name>
<evidence type="ECO:0000313" key="2">
    <source>
        <dbReference type="EMBL" id="MPC24350.1"/>
    </source>
</evidence>
<keyword evidence="3" id="KW-1185">Reference proteome</keyword>
<feature type="chain" id="PRO_5028123413" evidence="1">
    <location>
        <begin position="18"/>
        <end position="63"/>
    </location>
</feature>
<gene>
    <name evidence="2" type="primary">TM9SF2</name>
    <name evidence="2" type="ORF">E2C01_017432</name>
</gene>
<dbReference type="AlphaFoldDB" id="A0A5B7DSF5"/>
<keyword evidence="2" id="KW-0812">Transmembrane</keyword>
<feature type="signal peptide" evidence="1">
    <location>
        <begin position="1"/>
        <end position="17"/>
    </location>
</feature>
<accession>A0A5B7DSF5</accession>